<dbReference type="PROSITE" id="PS50011">
    <property type="entry name" value="PROTEIN_KINASE_DOM"/>
    <property type="match status" value="1"/>
</dbReference>
<dbReference type="InterPro" id="IPR011009">
    <property type="entry name" value="Kinase-like_dom_sf"/>
</dbReference>
<dbReference type="CDD" id="cd05121">
    <property type="entry name" value="ABC1_ADCK3-like"/>
    <property type="match status" value="1"/>
</dbReference>
<feature type="domain" description="Protein kinase" evidence="3">
    <location>
        <begin position="219"/>
        <end position="551"/>
    </location>
</feature>
<dbReference type="InterPro" id="IPR050154">
    <property type="entry name" value="UbiB_kinase"/>
</dbReference>
<reference evidence="4" key="1">
    <citation type="submission" date="2024-07" db="EMBL/GenBank/DDBJ databases">
        <title>Complete genome sequences of cellulolytic bacteria, Kitasatospora sp. CMC57 and Streptomyces sp. CMC78, isolated from Japanese agricultural soil.</title>
        <authorList>
            <person name="Hashimoto T."/>
            <person name="Ito M."/>
            <person name="Iwamoto M."/>
            <person name="Fukahori D."/>
            <person name="Shoda T."/>
            <person name="Sakoda M."/>
            <person name="Morohoshi T."/>
            <person name="Mitsuboshi M."/>
            <person name="Nishizawa T."/>
        </authorList>
    </citation>
    <scope>NUCLEOTIDE SEQUENCE</scope>
    <source>
        <strain evidence="4">CMC78</strain>
    </source>
</reference>
<feature type="transmembrane region" description="Helical" evidence="2">
    <location>
        <begin position="34"/>
        <end position="52"/>
    </location>
</feature>
<dbReference type="AlphaFoldDB" id="A0AB33KI39"/>
<dbReference type="InterPro" id="IPR000719">
    <property type="entry name" value="Prot_kinase_dom"/>
</dbReference>
<keyword evidence="2" id="KW-1133">Transmembrane helix</keyword>
<sequence>MNDLVFALAGTVGVVTLAIGMAVGARRLLGLRVGTLRMVLASLVGFATAVVFGNHVQPPLERGALATVMVGISVLVTMAFLVLADVVMSDRSRPVAWTRRLHRRIMRVHRYAQIGVILARHGLAPFLRRKDRTGKDRGGAAGRLGSPRLARSLRLAIEEGGVTFVKLGQLMSTRPDAIPSEFTEELSKLQCKVAPAPWPEVRRVLEDELGGLVDSEFAEFDPEPLAAGSVAQVHRARLTSGTSVVIKIQRPGIHHIVERDLDIMGRIAVTLEERADWARSIGAVALAEGFATALREELDFQVELRNMSAIGAAAAEAGTAVCVPEQFHRLCTKRVLVLEHLEGTPIGEAGPRVERAGLDREKLAGVLLDCMMRQVMIHGVFHCDPHPGNILLLDDGRLALLDFGVVGRLDAKARSALRALLLAVKRGDRAALCDALLDLVIRHDDLDEQALERELGDFVTLFLTAGATPDLEMFAGLFRVIAGHGLSVPPQVAGLFRMLATLHGTLMGLAPSFDIVTESRELVAGYYTERFQPAALRATAGENVLSMMAMLSKVPRRLDRITGALEEGRLGVTVRLGARERDRRLVTGLVHLSLITVLAAAFGIMGVLLLGTDSGPLITPTLGLLDVFGYNLLVVSSVLGLRVLVRVFRGEP</sequence>
<feature type="transmembrane region" description="Helical" evidence="2">
    <location>
        <begin position="64"/>
        <end position="88"/>
    </location>
</feature>
<evidence type="ECO:0000313" key="4">
    <source>
        <dbReference type="EMBL" id="BFP53429.1"/>
    </source>
</evidence>
<organism evidence="4">
    <name type="scientific">Streptomyces sp. CMC78</name>
    <dbReference type="NCBI Taxonomy" id="3231512"/>
    <lineage>
        <taxon>Bacteria</taxon>
        <taxon>Bacillati</taxon>
        <taxon>Actinomycetota</taxon>
        <taxon>Actinomycetes</taxon>
        <taxon>Kitasatosporales</taxon>
        <taxon>Streptomycetaceae</taxon>
        <taxon>Streptomyces</taxon>
    </lineage>
</organism>
<dbReference type="EMBL" id="AP035884">
    <property type="protein sequence ID" value="BFP53429.1"/>
    <property type="molecule type" value="Genomic_DNA"/>
</dbReference>
<dbReference type="GO" id="GO:0004672">
    <property type="term" value="F:protein kinase activity"/>
    <property type="evidence" value="ECO:0007669"/>
    <property type="project" value="InterPro"/>
</dbReference>
<keyword evidence="2" id="KW-0812">Transmembrane</keyword>
<dbReference type="KEGG" id="stcm:SCMC78_32360"/>
<evidence type="ECO:0000259" key="3">
    <source>
        <dbReference type="PROSITE" id="PS50011"/>
    </source>
</evidence>
<dbReference type="InterPro" id="IPR004147">
    <property type="entry name" value="ABC1_dom"/>
</dbReference>
<evidence type="ECO:0000256" key="1">
    <source>
        <dbReference type="ARBA" id="ARBA00009670"/>
    </source>
</evidence>
<dbReference type="RefSeq" id="WP_030089210.1">
    <property type="nucleotide sequence ID" value="NZ_AP035884.1"/>
</dbReference>
<keyword evidence="2" id="KW-0472">Membrane</keyword>
<dbReference type="Pfam" id="PF03109">
    <property type="entry name" value="ABC1"/>
    <property type="match status" value="1"/>
</dbReference>
<dbReference type="PANTHER" id="PTHR10566">
    <property type="entry name" value="CHAPERONE-ACTIVITY OF BC1 COMPLEX CABC1 -RELATED"/>
    <property type="match status" value="1"/>
</dbReference>
<proteinExistence type="inferred from homology"/>
<dbReference type="GO" id="GO:0005524">
    <property type="term" value="F:ATP binding"/>
    <property type="evidence" value="ECO:0007669"/>
    <property type="project" value="InterPro"/>
</dbReference>
<evidence type="ECO:0000256" key="2">
    <source>
        <dbReference type="SAM" id="Phobius"/>
    </source>
</evidence>
<dbReference type="PANTHER" id="PTHR10566:SF113">
    <property type="entry name" value="PROTEIN ACTIVITY OF BC1 COMPLEX KINASE 7, CHLOROPLASTIC"/>
    <property type="match status" value="1"/>
</dbReference>
<dbReference type="Gene3D" id="1.10.510.10">
    <property type="entry name" value="Transferase(Phosphotransferase) domain 1"/>
    <property type="match status" value="1"/>
</dbReference>
<dbReference type="SUPFAM" id="SSF56112">
    <property type="entry name" value="Protein kinase-like (PK-like)"/>
    <property type="match status" value="1"/>
</dbReference>
<feature type="transmembrane region" description="Helical" evidence="2">
    <location>
        <begin position="585"/>
        <end position="608"/>
    </location>
</feature>
<protein>
    <submittedName>
        <fullName evidence="4">AarF/UbiB family protein</fullName>
    </submittedName>
</protein>
<feature type="transmembrane region" description="Helical" evidence="2">
    <location>
        <begin position="628"/>
        <end position="648"/>
    </location>
</feature>
<accession>A0AB33KI39</accession>
<gene>
    <name evidence="4" type="ORF">SCMC78_32360</name>
</gene>
<name>A0AB33KI39_9ACTN</name>
<comment type="similarity">
    <text evidence="1">Belongs to the protein kinase superfamily. ADCK protein kinase family.</text>
</comment>